<dbReference type="GO" id="GO:0003677">
    <property type="term" value="F:DNA binding"/>
    <property type="evidence" value="ECO:0007669"/>
    <property type="project" value="UniProtKB-UniRule"/>
</dbReference>
<dbReference type="Gene3D" id="1.10.357.10">
    <property type="entry name" value="Tetracycline Repressor, domain 2"/>
    <property type="match status" value="1"/>
</dbReference>
<sequence length="192" mass="21731">MRQMAANMSETRDKIVAMADRLVRTQGFNAFSYKDIAAPLEIKNAAVHYHFPAKADLGIEVVEQEIEKFRSQTSRWKKLPEDEQVVKLTEVFRRHSQEGNICLMGSLAPDFRTLSPAMQAKVLEMANAIIDWLTQCLEQGRKQGRLHFKGTAHTRALIIISNLQASLLLSRVIGSSAIRDITEQLLADLRQK</sequence>
<dbReference type="STRING" id="29529.SAMN04488122_3682"/>
<dbReference type="PANTHER" id="PTHR47506">
    <property type="entry name" value="TRANSCRIPTIONAL REGULATORY PROTEIN"/>
    <property type="match status" value="1"/>
</dbReference>
<dbReference type="SUPFAM" id="SSF48498">
    <property type="entry name" value="Tetracyclin repressor-like, C-terminal domain"/>
    <property type="match status" value="1"/>
</dbReference>
<dbReference type="InterPro" id="IPR009057">
    <property type="entry name" value="Homeodomain-like_sf"/>
</dbReference>
<protein>
    <submittedName>
        <fullName evidence="6">Transcriptional regulator, TetR family</fullName>
    </submittedName>
</protein>
<dbReference type="InterPro" id="IPR001647">
    <property type="entry name" value="HTH_TetR"/>
</dbReference>
<proteinExistence type="predicted"/>
<dbReference type="SUPFAM" id="SSF46689">
    <property type="entry name" value="Homeodomain-like"/>
    <property type="match status" value="1"/>
</dbReference>
<evidence type="ECO:0000256" key="1">
    <source>
        <dbReference type="ARBA" id="ARBA00023015"/>
    </source>
</evidence>
<gene>
    <name evidence="6" type="ORF">SAMN04488122_3682</name>
</gene>
<evidence type="ECO:0000259" key="5">
    <source>
        <dbReference type="PROSITE" id="PS50977"/>
    </source>
</evidence>
<keyword evidence="3" id="KW-0804">Transcription</keyword>
<evidence type="ECO:0000313" key="6">
    <source>
        <dbReference type="EMBL" id="SEW50086.1"/>
    </source>
</evidence>
<accession>A0A1I0S556</accession>
<dbReference type="InterPro" id="IPR036271">
    <property type="entry name" value="Tet_transcr_reg_TetR-rel_C_sf"/>
</dbReference>
<keyword evidence="2 4" id="KW-0238">DNA-binding</keyword>
<feature type="domain" description="HTH tetR-type" evidence="5">
    <location>
        <begin position="9"/>
        <end position="69"/>
    </location>
</feature>
<evidence type="ECO:0000313" key="7">
    <source>
        <dbReference type="Proteomes" id="UP000199310"/>
    </source>
</evidence>
<dbReference type="PANTHER" id="PTHR47506:SF1">
    <property type="entry name" value="HTH-TYPE TRANSCRIPTIONAL REGULATOR YJDC"/>
    <property type="match status" value="1"/>
</dbReference>
<dbReference type="AlphaFoldDB" id="A0A1I0S556"/>
<evidence type="ECO:0000256" key="2">
    <source>
        <dbReference type="ARBA" id="ARBA00023125"/>
    </source>
</evidence>
<keyword evidence="7" id="KW-1185">Reference proteome</keyword>
<name>A0A1I0S556_9BACT</name>
<dbReference type="Proteomes" id="UP000199310">
    <property type="component" value="Unassembled WGS sequence"/>
</dbReference>
<evidence type="ECO:0000256" key="4">
    <source>
        <dbReference type="PROSITE-ProRule" id="PRU00335"/>
    </source>
</evidence>
<reference evidence="7" key="1">
    <citation type="submission" date="2016-10" db="EMBL/GenBank/DDBJ databases">
        <authorList>
            <person name="Varghese N."/>
            <person name="Submissions S."/>
        </authorList>
    </citation>
    <scope>NUCLEOTIDE SEQUENCE [LARGE SCALE GENOMIC DNA]</scope>
    <source>
        <strain evidence="7">DSM 3695</strain>
    </source>
</reference>
<dbReference type="PROSITE" id="PS50977">
    <property type="entry name" value="HTH_TETR_2"/>
    <property type="match status" value="1"/>
</dbReference>
<organism evidence="6 7">
    <name type="scientific">Chitinophaga arvensicola</name>
    <dbReference type="NCBI Taxonomy" id="29529"/>
    <lineage>
        <taxon>Bacteria</taxon>
        <taxon>Pseudomonadati</taxon>
        <taxon>Bacteroidota</taxon>
        <taxon>Chitinophagia</taxon>
        <taxon>Chitinophagales</taxon>
        <taxon>Chitinophagaceae</taxon>
        <taxon>Chitinophaga</taxon>
    </lineage>
</organism>
<dbReference type="Pfam" id="PF00440">
    <property type="entry name" value="TetR_N"/>
    <property type="match status" value="1"/>
</dbReference>
<dbReference type="EMBL" id="FOJG01000002">
    <property type="protein sequence ID" value="SEW50086.1"/>
    <property type="molecule type" value="Genomic_DNA"/>
</dbReference>
<keyword evidence="1" id="KW-0805">Transcription regulation</keyword>
<evidence type="ECO:0000256" key="3">
    <source>
        <dbReference type="ARBA" id="ARBA00023163"/>
    </source>
</evidence>
<feature type="DNA-binding region" description="H-T-H motif" evidence="4">
    <location>
        <begin position="32"/>
        <end position="51"/>
    </location>
</feature>